<organism evidence="2 3">
    <name type="scientific">Rhamnella rubrinervis</name>
    <dbReference type="NCBI Taxonomy" id="2594499"/>
    <lineage>
        <taxon>Eukaryota</taxon>
        <taxon>Viridiplantae</taxon>
        <taxon>Streptophyta</taxon>
        <taxon>Embryophyta</taxon>
        <taxon>Tracheophyta</taxon>
        <taxon>Spermatophyta</taxon>
        <taxon>Magnoliopsida</taxon>
        <taxon>eudicotyledons</taxon>
        <taxon>Gunneridae</taxon>
        <taxon>Pentapetalae</taxon>
        <taxon>rosids</taxon>
        <taxon>fabids</taxon>
        <taxon>Rosales</taxon>
        <taxon>Rhamnaceae</taxon>
        <taxon>rhamnoid group</taxon>
        <taxon>Rhamneae</taxon>
        <taxon>Rhamnella</taxon>
    </lineage>
</organism>
<accession>A0A8K0MEN8</accession>
<dbReference type="Proteomes" id="UP000796880">
    <property type="component" value="Unassembled WGS sequence"/>
</dbReference>
<sequence>MLKEVHSSDEHDRLRTPTVPMPVTLLMASFTLMVGVACVREVGCHAQRYFLRLNDKNHRRRRHKSSLFDITTTDTN</sequence>
<evidence type="ECO:0000313" key="2">
    <source>
        <dbReference type="EMBL" id="KAF3443303.1"/>
    </source>
</evidence>
<keyword evidence="1" id="KW-1133">Transmembrane helix</keyword>
<keyword evidence="1" id="KW-0472">Membrane</keyword>
<evidence type="ECO:0000313" key="3">
    <source>
        <dbReference type="Proteomes" id="UP000796880"/>
    </source>
</evidence>
<reference evidence="2" key="1">
    <citation type="submission" date="2020-03" db="EMBL/GenBank/DDBJ databases">
        <title>A high-quality chromosome-level genome assembly of a woody plant with both climbing and erect habits, Rhamnella rubrinervis.</title>
        <authorList>
            <person name="Lu Z."/>
            <person name="Yang Y."/>
            <person name="Zhu X."/>
            <person name="Sun Y."/>
        </authorList>
    </citation>
    <scope>NUCLEOTIDE SEQUENCE</scope>
    <source>
        <strain evidence="2">BYM</strain>
        <tissue evidence="2">Leaf</tissue>
    </source>
</reference>
<feature type="transmembrane region" description="Helical" evidence="1">
    <location>
        <begin position="20"/>
        <end position="39"/>
    </location>
</feature>
<dbReference type="AlphaFoldDB" id="A0A8K0MEN8"/>
<proteinExistence type="predicted"/>
<comment type="caution">
    <text evidence="2">The sequence shown here is derived from an EMBL/GenBank/DDBJ whole genome shotgun (WGS) entry which is preliminary data.</text>
</comment>
<evidence type="ECO:0000256" key="1">
    <source>
        <dbReference type="SAM" id="Phobius"/>
    </source>
</evidence>
<gene>
    <name evidence="2" type="ORF">FNV43_RR12985</name>
</gene>
<keyword evidence="3" id="KW-1185">Reference proteome</keyword>
<dbReference type="EMBL" id="VOIH02000006">
    <property type="protein sequence ID" value="KAF3443303.1"/>
    <property type="molecule type" value="Genomic_DNA"/>
</dbReference>
<name>A0A8K0MEN8_9ROSA</name>
<protein>
    <recommendedName>
        <fullName evidence="4">Transmembrane protein</fullName>
    </recommendedName>
</protein>
<evidence type="ECO:0008006" key="4">
    <source>
        <dbReference type="Google" id="ProtNLM"/>
    </source>
</evidence>
<keyword evidence="1" id="KW-0812">Transmembrane</keyword>